<keyword evidence="1" id="KW-0812">Transmembrane</keyword>
<gene>
    <name evidence="2" type="ORF">PSACC_00042</name>
</gene>
<evidence type="ECO:0000313" key="3">
    <source>
        <dbReference type="Proteomes" id="UP000240830"/>
    </source>
</evidence>
<dbReference type="EMBL" id="MTSL01000004">
    <property type="protein sequence ID" value="PJF20145.1"/>
    <property type="molecule type" value="Genomic_DNA"/>
</dbReference>
<reference evidence="2 3" key="1">
    <citation type="submission" date="2016-10" db="EMBL/GenBank/DDBJ databases">
        <title>The genome of Paramicrosporidium saccamoebae is the missing link in understanding Cryptomycota and Microsporidia evolution.</title>
        <authorList>
            <person name="Quandt C.A."/>
            <person name="Beaudet D."/>
            <person name="Corsaro D."/>
            <person name="Michel R."/>
            <person name="Corradi N."/>
            <person name="James T."/>
        </authorList>
    </citation>
    <scope>NUCLEOTIDE SEQUENCE [LARGE SCALE GENOMIC DNA]</scope>
    <source>
        <strain evidence="2 3">KSL3</strain>
    </source>
</reference>
<keyword evidence="1" id="KW-0472">Membrane</keyword>
<sequence length="198" mass="22586">MDAVRTAANYNSQETVRFLLSELKRPDTLHPLTENDCIDSTEYKSSSHLGGMVCQEDVDDATRLGLLPILKWYSFFDPEMPQPSAKALKKGCELNNFELFEWVLERYYQKCLYSFKSNWLLSQKGVDGAAMQGCVSVLEWNECVNRKTWQPTVAALDVACGSGHSKVIMWLMNKVRRKSVAVIIQLLLVLQCFTSIYK</sequence>
<comment type="caution">
    <text evidence="2">The sequence shown here is derived from an EMBL/GenBank/DDBJ whole genome shotgun (WGS) entry which is preliminary data.</text>
</comment>
<proteinExistence type="predicted"/>
<dbReference type="AlphaFoldDB" id="A0A2H9TQW9"/>
<protein>
    <submittedName>
        <fullName evidence="2">Uncharacterized protein</fullName>
    </submittedName>
</protein>
<accession>A0A2H9TQW9</accession>
<evidence type="ECO:0000313" key="2">
    <source>
        <dbReference type="EMBL" id="PJF20145.1"/>
    </source>
</evidence>
<feature type="transmembrane region" description="Helical" evidence="1">
    <location>
        <begin position="179"/>
        <end position="197"/>
    </location>
</feature>
<dbReference type="Proteomes" id="UP000240830">
    <property type="component" value="Unassembled WGS sequence"/>
</dbReference>
<organism evidence="2 3">
    <name type="scientific">Paramicrosporidium saccamoebae</name>
    <dbReference type="NCBI Taxonomy" id="1246581"/>
    <lineage>
        <taxon>Eukaryota</taxon>
        <taxon>Fungi</taxon>
        <taxon>Fungi incertae sedis</taxon>
        <taxon>Cryptomycota</taxon>
        <taxon>Cryptomycota incertae sedis</taxon>
        <taxon>Paramicrosporidium</taxon>
    </lineage>
</organism>
<name>A0A2H9TQW9_9FUNG</name>
<evidence type="ECO:0000256" key="1">
    <source>
        <dbReference type="SAM" id="Phobius"/>
    </source>
</evidence>
<keyword evidence="1" id="KW-1133">Transmembrane helix</keyword>
<keyword evidence="3" id="KW-1185">Reference proteome</keyword>